<comment type="similarity">
    <text evidence="3">Belongs to the TRAFAC class YlqF/YawG GTPase family. RsgA subfamily.</text>
</comment>
<accession>A0A1C5I5R8</accession>
<protein>
    <recommendedName>
        <fullName evidence="3">Small ribosomal subunit biogenesis GTPase RsgA</fullName>
        <ecNumber evidence="3">3.6.1.-</ecNumber>
    </recommendedName>
</protein>
<evidence type="ECO:0000256" key="3">
    <source>
        <dbReference type="HAMAP-Rule" id="MF_01820"/>
    </source>
</evidence>
<keyword evidence="3" id="KW-0690">Ribosome biogenesis</keyword>
<feature type="binding site" evidence="3">
    <location>
        <position position="320"/>
    </location>
    <ligand>
        <name>Zn(2+)</name>
        <dbReference type="ChEBI" id="CHEBI:29105"/>
    </ligand>
</feature>
<name>A0A1C5I5R8_9ACTN</name>
<dbReference type="InterPro" id="IPR030378">
    <property type="entry name" value="G_CP_dom"/>
</dbReference>
<feature type="binding site" evidence="3">
    <location>
        <begin position="230"/>
        <end position="238"/>
    </location>
    <ligand>
        <name>GTP</name>
        <dbReference type="ChEBI" id="CHEBI:37565"/>
    </ligand>
</feature>
<dbReference type="GO" id="GO:0042274">
    <property type="term" value="P:ribosomal small subunit biogenesis"/>
    <property type="evidence" value="ECO:0007669"/>
    <property type="project" value="UniProtKB-UniRule"/>
</dbReference>
<keyword evidence="3" id="KW-0479">Metal-binding</keyword>
<evidence type="ECO:0000259" key="6">
    <source>
        <dbReference type="PROSITE" id="PS51721"/>
    </source>
</evidence>
<comment type="function">
    <text evidence="3">One of several proteins that assist in the late maturation steps of the functional core of the 30S ribosomal subunit. Helps release RbfA from mature subunits. May play a role in the assembly of ribosomal proteins into the subunit. Circularly permuted GTPase that catalyzes slow GTP hydrolysis, GTPase activity is stimulated by the 30S ribosomal subunit.</text>
</comment>
<dbReference type="CDD" id="cd01854">
    <property type="entry name" value="YjeQ_EngC"/>
    <property type="match status" value="1"/>
</dbReference>
<comment type="subunit">
    <text evidence="3">Monomer. Associates with 30S ribosomal subunit, binds 16S rRNA.</text>
</comment>
<dbReference type="PANTHER" id="PTHR32120:SF11">
    <property type="entry name" value="SMALL RIBOSOMAL SUBUNIT BIOGENESIS GTPASE RSGA 1, MITOCHONDRIAL-RELATED"/>
    <property type="match status" value="1"/>
</dbReference>
<comment type="cofactor">
    <cofactor evidence="3">
        <name>Zn(2+)</name>
        <dbReference type="ChEBI" id="CHEBI:29105"/>
    </cofactor>
    <text evidence="3">Binds 1 zinc ion per subunit.</text>
</comment>
<dbReference type="GO" id="GO:0046872">
    <property type="term" value="F:metal ion binding"/>
    <property type="evidence" value="ECO:0007669"/>
    <property type="project" value="UniProtKB-KW"/>
</dbReference>
<dbReference type="EC" id="3.6.1.-" evidence="3"/>
<feature type="compositionally biased region" description="Basic residues" evidence="4">
    <location>
        <begin position="33"/>
        <end position="46"/>
    </location>
</feature>
<dbReference type="PANTHER" id="PTHR32120">
    <property type="entry name" value="SMALL RIBOSOMAL SUBUNIT BIOGENESIS GTPASE RSGA"/>
    <property type="match status" value="1"/>
</dbReference>
<dbReference type="HAMAP" id="MF_01820">
    <property type="entry name" value="GTPase_RsgA"/>
    <property type="match status" value="1"/>
</dbReference>
<dbReference type="GO" id="GO:0019843">
    <property type="term" value="F:rRNA binding"/>
    <property type="evidence" value="ECO:0007669"/>
    <property type="project" value="UniProtKB-KW"/>
</dbReference>
<evidence type="ECO:0000256" key="4">
    <source>
        <dbReference type="SAM" id="MobiDB-lite"/>
    </source>
</evidence>
<organism evidence="7 8">
    <name type="scientific">Micromonospora coxensis</name>
    <dbReference type="NCBI Taxonomy" id="356852"/>
    <lineage>
        <taxon>Bacteria</taxon>
        <taxon>Bacillati</taxon>
        <taxon>Actinomycetota</taxon>
        <taxon>Actinomycetes</taxon>
        <taxon>Micromonosporales</taxon>
        <taxon>Micromonosporaceae</taxon>
        <taxon>Micromonospora</taxon>
    </lineage>
</organism>
<feature type="domain" description="CP-type G" evidence="6">
    <location>
        <begin position="135"/>
        <end position="296"/>
    </location>
</feature>
<dbReference type="InterPro" id="IPR004881">
    <property type="entry name" value="Ribosome_biogen_GTPase_RsgA"/>
</dbReference>
<dbReference type="AlphaFoldDB" id="A0A1C5I5R8"/>
<dbReference type="InterPro" id="IPR010914">
    <property type="entry name" value="RsgA_GTPase_dom"/>
</dbReference>
<keyword evidence="3" id="KW-0862">Zinc</keyword>
<sequence>MVGDGDRQELRRRQEAVLATRRREYDEDDVRVRPGKSSRPRTRTRPRHADAVDGFVIAVDRGRYTCVLSEAAPDAPVVTAMRARELGRKSVVVGDRVGLVGDTSGAAGALARIVRIAERRSVLRRTADDDETTAEGRLERVVVANADQLVIVSALADPPPRTGFIDRCLVAAYDADIEPLLCLTKADLAGPDQVVGYYAELELPYVLIRPDSDLDALRSLLAGRVSVMVGHSGVGKSTLVNRLVPDAARAVGTVSAIGRGRHTSTSAVALPLPAAPGVAPGAVAGWIVDTPGVRSFGLAHVSAESLLHGFPDLVEATVDCPPNCPHTPDEADCALDSWVAAGKADPRRLASYRRLLASRSGEGDAREPERNPGDPLAGS</sequence>
<dbReference type="PROSITE" id="PS50936">
    <property type="entry name" value="ENGC_GTPASE"/>
    <property type="match status" value="1"/>
</dbReference>
<feature type="region of interest" description="Disordered" evidence="4">
    <location>
        <begin position="357"/>
        <end position="379"/>
    </location>
</feature>
<feature type="binding site" evidence="3">
    <location>
        <position position="324"/>
    </location>
    <ligand>
        <name>Zn(2+)</name>
        <dbReference type="ChEBI" id="CHEBI:29105"/>
    </ligand>
</feature>
<dbReference type="Gene3D" id="3.40.50.300">
    <property type="entry name" value="P-loop containing nucleotide triphosphate hydrolases"/>
    <property type="match status" value="1"/>
</dbReference>
<reference evidence="8" key="1">
    <citation type="submission" date="2016-06" db="EMBL/GenBank/DDBJ databases">
        <authorList>
            <person name="Varghese N."/>
            <person name="Submissions Spin"/>
        </authorList>
    </citation>
    <scope>NUCLEOTIDE SEQUENCE [LARGE SCALE GENOMIC DNA]</scope>
    <source>
        <strain evidence="8">DSM 45161</strain>
    </source>
</reference>
<feature type="compositionally biased region" description="Basic and acidic residues" evidence="4">
    <location>
        <begin position="361"/>
        <end position="372"/>
    </location>
</feature>
<dbReference type="RefSeq" id="WP_172892415.1">
    <property type="nucleotide sequence ID" value="NZ_LT607753.1"/>
</dbReference>
<feature type="binding site" evidence="3">
    <location>
        <begin position="184"/>
        <end position="187"/>
    </location>
    <ligand>
        <name>GTP</name>
        <dbReference type="ChEBI" id="CHEBI:37565"/>
    </ligand>
</feature>
<dbReference type="InterPro" id="IPR027417">
    <property type="entry name" value="P-loop_NTPase"/>
</dbReference>
<dbReference type="GO" id="GO:0005525">
    <property type="term" value="F:GTP binding"/>
    <property type="evidence" value="ECO:0007669"/>
    <property type="project" value="UniProtKB-UniRule"/>
</dbReference>
<feature type="binding site" evidence="3">
    <location>
        <position position="326"/>
    </location>
    <ligand>
        <name>Zn(2+)</name>
        <dbReference type="ChEBI" id="CHEBI:29105"/>
    </ligand>
</feature>
<dbReference type="SUPFAM" id="SSF52540">
    <property type="entry name" value="P-loop containing nucleoside triphosphate hydrolases"/>
    <property type="match status" value="1"/>
</dbReference>
<dbReference type="Gene3D" id="1.10.40.50">
    <property type="entry name" value="Probable gtpase engc, domain 3"/>
    <property type="match status" value="1"/>
</dbReference>
<feature type="region of interest" description="Disordered" evidence="4">
    <location>
        <begin position="23"/>
        <end position="47"/>
    </location>
</feature>
<keyword evidence="8" id="KW-1185">Reference proteome</keyword>
<keyword evidence="3" id="KW-0694">RNA-binding</keyword>
<comment type="subcellular location">
    <subcellularLocation>
        <location evidence="3">Cytoplasm</location>
    </subcellularLocation>
</comment>
<keyword evidence="2 3" id="KW-0342">GTP-binding</keyword>
<evidence type="ECO:0000313" key="7">
    <source>
        <dbReference type="EMBL" id="SCG53650.1"/>
    </source>
</evidence>
<proteinExistence type="inferred from homology"/>
<evidence type="ECO:0000313" key="8">
    <source>
        <dbReference type="Proteomes" id="UP000198215"/>
    </source>
</evidence>
<keyword evidence="1 3" id="KW-0547">Nucleotide-binding</keyword>
<dbReference type="PROSITE" id="PS51721">
    <property type="entry name" value="G_CP"/>
    <property type="match status" value="1"/>
</dbReference>
<gene>
    <name evidence="3" type="primary">rsgA</name>
    <name evidence="7" type="ORF">GA0070614_2264</name>
</gene>
<dbReference type="GO" id="GO:0003924">
    <property type="term" value="F:GTPase activity"/>
    <property type="evidence" value="ECO:0007669"/>
    <property type="project" value="UniProtKB-UniRule"/>
</dbReference>
<dbReference type="GO" id="GO:0005737">
    <property type="term" value="C:cytoplasm"/>
    <property type="evidence" value="ECO:0007669"/>
    <property type="project" value="UniProtKB-SubCell"/>
</dbReference>
<feature type="binding site" evidence="3">
    <location>
        <position position="333"/>
    </location>
    <ligand>
        <name>Zn(2+)</name>
        <dbReference type="ChEBI" id="CHEBI:29105"/>
    </ligand>
</feature>
<feature type="domain" description="EngC GTPase" evidence="5">
    <location>
        <begin position="144"/>
        <end position="294"/>
    </location>
</feature>
<dbReference type="NCBIfam" id="TIGR00157">
    <property type="entry name" value="ribosome small subunit-dependent GTPase A"/>
    <property type="match status" value="1"/>
</dbReference>
<keyword evidence="3" id="KW-0378">Hydrolase</keyword>
<dbReference type="Pfam" id="PF03193">
    <property type="entry name" value="RsgA_GTPase"/>
    <property type="match status" value="1"/>
</dbReference>
<evidence type="ECO:0000256" key="2">
    <source>
        <dbReference type="ARBA" id="ARBA00023134"/>
    </source>
</evidence>
<evidence type="ECO:0000259" key="5">
    <source>
        <dbReference type="PROSITE" id="PS50936"/>
    </source>
</evidence>
<dbReference type="EMBL" id="LT607753">
    <property type="protein sequence ID" value="SCG53650.1"/>
    <property type="molecule type" value="Genomic_DNA"/>
</dbReference>
<evidence type="ECO:0000256" key="1">
    <source>
        <dbReference type="ARBA" id="ARBA00022741"/>
    </source>
</evidence>
<dbReference type="Proteomes" id="UP000198215">
    <property type="component" value="Chromosome I"/>
</dbReference>
<keyword evidence="3" id="KW-0699">rRNA-binding</keyword>
<keyword evidence="3" id="KW-0963">Cytoplasm</keyword>